<organism evidence="1 2">
    <name type="scientific">Brucella suis</name>
    <dbReference type="NCBI Taxonomy" id="29461"/>
    <lineage>
        <taxon>Bacteria</taxon>
        <taxon>Pseudomonadati</taxon>
        <taxon>Pseudomonadota</taxon>
        <taxon>Alphaproteobacteria</taxon>
        <taxon>Hyphomicrobiales</taxon>
        <taxon>Brucellaceae</taxon>
        <taxon>Brucella/Ochrobactrum group</taxon>
        <taxon>Brucella</taxon>
    </lineage>
</organism>
<gene>
    <name evidence="1" type="ORF">IY72_03705</name>
</gene>
<name>A0AAU8QNF3_BRUSS</name>
<dbReference type="Proteomes" id="UP000029248">
    <property type="component" value="Chromosome 1"/>
</dbReference>
<protein>
    <submittedName>
        <fullName evidence="1">Uncharacterized protein</fullName>
    </submittedName>
</protein>
<dbReference type="KEGG" id="bsg:IY72_03705"/>
<dbReference type="EMBL" id="CP009096">
    <property type="protein sequence ID" value="AIN87102.1"/>
    <property type="molecule type" value="Genomic_DNA"/>
</dbReference>
<dbReference type="AlphaFoldDB" id="A0AAU8QNF3"/>
<accession>A0AAU8QNF3</accession>
<proteinExistence type="predicted"/>
<sequence>MALMWFSCPSISARLPINENTCQPLYGTLFFGEQARITLPVRILLPTTRAKLINSTITL</sequence>
<reference evidence="1 2" key="1">
    <citation type="submission" date="2014-07" db="EMBL/GenBank/DDBJ databases">
        <authorList>
            <person name="Ledwaba M.B."/>
            <person name="Mafofo J."/>
            <person name="van Heerden H."/>
        </authorList>
    </citation>
    <scope>NUCLEOTIDE SEQUENCE [LARGE SCALE GENOMIC DNA]</scope>
    <source>
        <strain evidence="1 2">ZW046</strain>
    </source>
</reference>
<evidence type="ECO:0000313" key="2">
    <source>
        <dbReference type="Proteomes" id="UP000029248"/>
    </source>
</evidence>
<dbReference type="KEGG" id="bsw:IY71_03975"/>
<evidence type="ECO:0000313" key="1">
    <source>
        <dbReference type="EMBL" id="AIN87102.1"/>
    </source>
</evidence>
<reference evidence="1 2" key="2">
    <citation type="submission" date="2014-09" db="EMBL/GenBank/DDBJ databases">
        <title>Genome announcement of three Brucella strains isolated from bovine in Zimbabwe.</title>
        <authorList>
            <person name="Ledwaba M.M.B."/>
            <person name="Mafofo J.J."/>
            <person name="van Heerden H.H."/>
        </authorList>
    </citation>
    <scope>NUCLEOTIDE SEQUENCE [LARGE SCALE GENOMIC DNA]</scope>
    <source>
        <strain evidence="1 2">ZW046</strain>
    </source>
</reference>